<dbReference type="SUPFAM" id="SSF53187">
    <property type="entry name" value="Zn-dependent exopeptidases"/>
    <property type="match status" value="1"/>
</dbReference>
<dbReference type="OrthoDB" id="9776731at2"/>
<dbReference type="InterPro" id="IPR017439">
    <property type="entry name" value="Amidohydrolase"/>
</dbReference>
<evidence type="ECO:0000313" key="3">
    <source>
        <dbReference type="EMBL" id="PXW87132.1"/>
    </source>
</evidence>
<dbReference type="GO" id="GO:0071713">
    <property type="term" value="F:para-aminobenzoyl-glutamate hydrolase activity"/>
    <property type="evidence" value="ECO:0007669"/>
    <property type="project" value="TreeGrafter"/>
</dbReference>
<dbReference type="EMBL" id="QJJQ01000006">
    <property type="protein sequence ID" value="PXW87132.1"/>
    <property type="molecule type" value="Genomic_DNA"/>
</dbReference>
<dbReference type="PANTHER" id="PTHR30575">
    <property type="entry name" value="PEPTIDASE M20"/>
    <property type="match status" value="1"/>
</dbReference>
<feature type="domain" description="Peptidase M20 dimerisation" evidence="2">
    <location>
        <begin position="232"/>
        <end position="318"/>
    </location>
</feature>
<keyword evidence="1" id="KW-0479">Metal-binding</keyword>
<dbReference type="InterPro" id="IPR033845">
    <property type="entry name" value="AbgA"/>
</dbReference>
<keyword evidence="4" id="KW-1185">Reference proteome</keyword>
<evidence type="ECO:0000313" key="4">
    <source>
        <dbReference type="Proteomes" id="UP000247978"/>
    </source>
</evidence>
<reference evidence="3 4" key="1">
    <citation type="submission" date="2018-05" db="EMBL/GenBank/DDBJ databases">
        <title>Genomic Encyclopedia of Type Strains, Phase IV (KMG-IV): sequencing the most valuable type-strain genomes for metagenomic binning, comparative biology and taxonomic classification.</title>
        <authorList>
            <person name="Goeker M."/>
        </authorList>
    </citation>
    <scope>NUCLEOTIDE SEQUENCE [LARGE SCALE GENOMIC DNA]</scope>
    <source>
        <strain evidence="3 4">DSM 28556</strain>
    </source>
</reference>
<dbReference type="PANTHER" id="PTHR30575:SF3">
    <property type="entry name" value="PEPTIDASE M20 DIMERISATION DOMAIN-CONTAINING PROTEIN"/>
    <property type="match status" value="1"/>
</dbReference>
<dbReference type="Proteomes" id="UP000247978">
    <property type="component" value="Unassembled WGS sequence"/>
</dbReference>
<dbReference type="RefSeq" id="WP_110395358.1">
    <property type="nucleotide sequence ID" value="NZ_JBHUHB010000001.1"/>
</dbReference>
<protein>
    <submittedName>
        <fullName evidence="3">Aminobenzoyl-glutamate utilization protein A</fullName>
    </submittedName>
</protein>
<dbReference type="Gene3D" id="3.40.630.10">
    <property type="entry name" value="Zn peptidases"/>
    <property type="match status" value="2"/>
</dbReference>
<dbReference type="CDD" id="cd05665">
    <property type="entry name" value="M20_Acy1_IAAspH"/>
    <property type="match status" value="1"/>
</dbReference>
<gene>
    <name evidence="3" type="ORF">DFR56_106202</name>
</gene>
<dbReference type="GO" id="GO:0046872">
    <property type="term" value="F:metal ion binding"/>
    <property type="evidence" value="ECO:0007669"/>
    <property type="project" value="UniProtKB-KW"/>
</dbReference>
<name>A0A2V3VZ57_9BACI</name>
<dbReference type="GO" id="GO:0016805">
    <property type="term" value="F:dipeptidase activity"/>
    <property type="evidence" value="ECO:0007669"/>
    <property type="project" value="TreeGrafter"/>
</dbReference>
<feature type="binding site" evidence="1">
    <location>
        <position position="404"/>
    </location>
    <ligand>
        <name>Mn(2+)</name>
        <dbReference type="ChEBI" id="CHEBI:29035"/>
        <label>2</label>
    </ligand>
</feature>
<dbReference type="AlphaFoldDB" id="A0A2V3VZ57"/>
<dbReference type="InterPro" id="IPR002933">
    <property type="entry name" value="Peptidase_M20"/>
</dbReference>
<feature type="binding site" evidence="1">
    <location>
        <position position="149"/>
    </location>
    <ligand>
        <name>Mn(2+)</name>
        <dbReference type="ChEBI" id="CHEBI:29035"/>
        <label>2</label>
    </ligand>
</feature>
<organism evidence="3 4">
    <name type="scientific">Pseudogracilibacillus auburnensis</name>
    <dbReference type="NCBI Taxonomy" id="1494959"/>
    <lineage>
        <taxon>Bacteria</taxon>
        <taxon>Bacillati</taxon>
        <taxon>Bacillota</taxon>
        <taxon>Bacilli</taxon>
        <taxon>Bacillales</taxon>
        <taxon>Bacillaceae</taxon>
        <taxon>Pseudogracilibacillus</taxon>
    </lineage>
</organism>
<dbReference type="GO" id="GO:0005737">
    <property type="term" value="C:cytoplasm"/>
    <property type="evidence" value="ECO:0007669"/>
    <property type="project" value="TreeGrafter"/>
</dbReference>
<dbReference type="PIRSF" id="PIRSF005962">
    <property type="entry name" value="Pept_M20D_amidohydro"/>
    <property type="match status" value="1"/>
</dbReference>
<proteinExistence type="predicted"/>
<feature type="binding site" evidence="1">
    <location>
        <position position="147"/>
    </location>
    <ligand>
        <name>Mn(2+)</name>
        <dbReference type="ChEBI" id="CHEBI:29035"/>
        <label>2</label>
    </ligand>
</feature>
<dbReference type="SUPFAM" id="SSF55031">
    <property type="entry name" value="Bacterial exopeptidase dimerisation domain"/>
    <property type="match status" value="1"/>
</dbReference>
<accession>A0A2V3VZ57</accession>
<dbReference type="Pfam" id="PF01546">
    <property type="entry name" value="Peptidase_M20"/>
    <property type="match status" value="1"/>
</dbReference>
<comment type="caution">
    <text evidence="3">The sequence shown here is derived from an EMBL/GenBank/DDBJ whole genome shotgun (WGS) entry which is preliminary data.</text>
</comment>
<dbReference type="Pfam" id="PF07687">
    <property type="entry name" value="M20_dimer"/>
    <property type="match status" value="1"/>
</dbReference>
<sequence length="435" mass="47091">MHIQKAVQVIQQDLISWRRDFHKHAEVGFLEMRTASIVASYLEKLGYVVKVGEEVMKKDACMGLPSEETLKTHREWALKNGADKQWIDKMNEGLTGVVGIVETGRPGPVIAYRVDMDALNIQEDLTANHRPFNEGFASVNKHMMHACGHDGHTAIGLGLSTLLMDNKELLCGTIKLIFQPAEEGTRGAKSMVEKGIVDDVDFFIATHIGLGIPLGEIVTGQNGFLATTKINASFKGKAAHAGSSPEIGKNALMAAATAVLGLHSIPRHSKGNSRVNVGFLQGGSGRNIIPSQATMQIETRGETTEINDYMYKKATSIVRGAAEMYDTNVIVDVVGSAPSGSTSPVLVELLTNVAEKSPYVQKVSNDNDDSIGSEDATYFMNHVQSHGGLATYTVIGTKLSAGHHNEKFDFDEEVLSTAVDVLFRSALKLVNLEIM</sequence>
<dbReference type="InterPro" id="IPR011650">
    <property type="entry name" value="Peptidase_M20_dimer"/>
</dbReference>
<comment type="cofactor">
    <cofactor evidence="1">
        <name>Mn(2+)</name>
        <dbReference type="ChEBI" id="CHEBI:29035"/>
    </cofactor>
    <text evidence="1">The Mn(2+) ion enhances activity.</text>
</comment>
<dbReference type="InterPro" id="IPR036264">
    <property type="entry name" value="Bact_exopeptidase_dim_dom"/>
</dbReference>
<keyword evidence="1" id="KW-0464">Manganese</keyword>
<dbReference type="InterPro" id="IPR052030">
    <property type="entry name" value="Peptidase_M20/M20A_hydrolases"/>
</dbReference>
<feature type="binding site" evidence="1">
    <location>
        <position position="183"/>
    </location>
    <ligand>
        <name>Mn(2+)</name>
        <dbReference type="ChEBI" id="CHEBI:29035"/>
        <label>2</label>
    </ligand>
</feature>
<dbReference type="GO" id="GO:0046657">
    <property type="term" value="P:folic acid catabolic process"/>
    <property type="evidence" value="ECO:0007669"/>
    <property type="project" value="TreeGrafter"/>
</dbReference>
<evidence type="ECO:0000259" key="2">
    <source>
        <dbReference type="Pfam" id="PF07687"/>
    </source>
</evidence>
<evidence type="ECO:0000256" key="1">
    <source>
        <dbReference type="PIRSR" id="PIRSR005962-1"/>
    </source>
</evidence>
<dbReference type="NCBIfam" id="TIGR01891">
    <property type="entry name" value="amidohydrolases"/>
    <property type="match status" value="1"/>
</dbReference>
<feature type="binding site" evidence="1">
    <location>
        <position position="207"/>
    </location>
    <ligand>
        <name>Mn(2+)</name>
        <dbReference type="ChEBI" id="CHEBI:29035"/>
        <label>2</label>
    </ligand>
</feature>